<dbReference type="InterPro" id="IPR032675">
    <property type="entry name" value="LRR_dom_sf"/>
</dbReference>
<dbReference type="Gramene" id="OPUNC12G01440.1">
    <property type="protein sequence ID" value="OPUNC12G01440.1"/>
    <property type="gene ID" value="OPUNC12G01440"/>
</dbReference>
<proteinExistence type="predicted"/>
<dbReference type="EnsemblPlants" id="OPUNC12G01450.1">
    <property type="protein sequence ID" value="OPUNC12G01450.1"/>
    <property type="gene ID" value="OPUNC12G01450"/>
</dbReference>
<dbReference type="STRING" id="4537.A0A0E0MJ37"/>
<dbReference type="AlphaFoldDB" id="A0A0E0MJ37"/>
<reference evidence="1" key="2">
    <citation type="submission" date="2018-05" db="EMBL/GenBank/DDBJ databases">
        <title>OpunRS2 (Oryza punctata Reference Sequence Version 2).</title>
        <authorList>
            <person name="Zhang J."/>
            <person name="Kudrna D."/>
            <person name="Lee S."/>
            <person name="Talag J."/>
            <person name="Welchert J."/>
            <person name="Wing R.A."/>
        </authorList>
    </citation>
    <scope>NUCLEOTIDE SEQUENCE [LARGE SCALE GENOMIC DNA]</scope>
</reference>
<dbReference type="Gene3D" id="3.80.10.10">
    <property type="entry name" value="Ribonuclease Inhibitor"/>
    <property type="match status" value="1"/>
</dbReference>
<sequence>MEDIATLSFPLFVLKLEYLADLSICDINCRKLPKDYKSFVMLLDSICNLKKLRTLEVLMSHDLMSSPQFIAKRITVTYQVHMSLSRGKVTILPKCIAFMENLECLELENRHELVELPKGMVNLKGLKCCSSAVVTNFAACHLGLDKQLI</sequence>
<dbReference type="Gramene" id="OPUNC12G01450.1">
    <property type="protein sequence ID" value="OPUNC12G01450.1"/>
    <property type="gene ID" value="OPUNC12G01450"/>
</dbReference>
<dbReference type="EnsemblPlants" id="OPUNC12G01440.1">
    <property type="protein sequence ID" value="OPUNC12G01440.1"/>
    <property type="gene ID" value="OPUNC12G01440"/>
</dbReference>
<evidence type="ECO:0000313" key="2">
    <source>
        <dbReference type="Proteomes" id="UP000026962"/>
    </source>
</evidence>
<evidence type="ECO:0000313" key="1">
    <source>
        <dbReference type="EnsemblPlants" id="OPUNC12G01450.1"/>
    </source>
</evidence>
<dbReference type="SUPFAM" id="SSF52047">
    <property type="entry name" value="RNI-like"/>
    <property type="match status" value="1"/>
</dbReference>
<accession>A0A0E0MJ37</accession>
<dbReference type="Proteomes" id="UP000026962">
    <property type="component" value="Chromosome 12"/>
</dbReference>
<protein>
    <submittedName>
        <fullName evidence="1">Uncharacterized protein</fullName>
    </submittedName>
</protein>
<dbReference type="HOGENOM" id="CLU_1752681_0_0_1"/>
<organism evidence="1">
    <name type="scientific">Oryza punctata</name>
    <name type="common">Red rice</name>
    <dbReference type="NCBI Taxonomy" id="4537"/>
    <lineage>
        <taxon>Eukaryota</taxon>
        <taxon>Viridiplantae</taxon>
        <taxon>Streptophyta</taxon>
        <taxon>Embryophyta</taxon>
        <taxon>Tracheophyta</taxon>
        <taxon>Spermatophyta</taxon>
        <taxon>Magnoliopsida</taxon>
        <taxon>Liliopsida</taxon>
        <taxon>Poales</taxon>
        <taxon>Poaceae</taxon>
        <taxon>BOP clade</taxon>
        <taxon>Oryzoideae</taxon>
        <taxon>Oryzeae</taxon>
        <taxon>Oryzinae</taxon>
        <taxon>Oryza</taxon>
    </lineage>
</organism>
<reference evidence="1" key="1">
    <citation type="submission" date="2015-04" db="UniProtKB">
        <authorList>
            <consortium name="EnsemblPlants"/>
        </authorList>
    </citation>
    <scope>IDENTIFICATION</scope>
</reference>
<keyword evidence="2" id="KW-1185">Reference proteome</keyword>
<name>A0A0E0MJ37_ORYPU</name>